<evidence type="ECO:0000313" key="5">
    <source>
        <dbReference type="Proteomes" id="UP000332933"/>
    </source>
</evidence>
<protein>
    <submittedName>
        <fullName evidence="4">Aste57867_17785 protein</fullName>
    </submittedName>
</protein>
<sequence>MRVWLIVAAMAAVGTDAWVKRRWDHSKAFKKLGLEELSCAAAADPQPSSCCLCHTFMHDIERHLNATENDHEMDVVFRISEEKKQIPYSRSEGRILEVLESVCKDVAIPEQETSTKVKYAVKNAVRRLVLLLSPVSS</sequence>
<dbReference type="InterPro" id="IPR021852">
    <property type="entry name" value="DUF3456"/>
</dbReference>
<feature type="chain" id="PRO_5033437385" evidence="1">
    <location>
        <begin position="18"/>
        <end position="137"/>
    </location>
</feature>
<keyword evidence="5" id="KW-1185">Reference proteome</keyword>
<dbReference type="Proteomes" id="UP000332933">
    <property type="component" value="Unassembled WGS sequence"/>
</dbReference>
<accession>A0A485L945</accession>
<dbReference type="EMBL" id="CAADRA010006314">
    <property type="protein sequence ID" value="VFT94529.1"/>
    <property type="molecule type" value="Genomic_DNA"/>
</dbReference>
<reference evidence="4 5" key="1">
    <citation type="submission" date="2019-03" db="EMBL/GenBank/DDBJ databases">
        <authorList>
            <person name="Gaulin E."/>
            <person name="Dumas B."/>
        </authorList>
    </citation>
    <scope>NUCLEOTIDE SEQUENCE [LARGE SCALE GENOMIC DNA]</scope>
    <source>
        <strain evidence="4">CBS 568.67</strain>
    </source>
</reference>
<feature type="signal peptide" evidence="1">
    <location>
        <begin position="1"/>
        <end position="17"/>
    </location>
</feature>
<organism evidence="4 5">
    <name type="scientific">Aphanomyces stellatus</name>
    <dbReference type="NCBI Taxonomy" id="120398"/>
    <lineage>
        <taxon>Eukaryota</taxon>
        <taxon>Sar</taxon>
        <taxon>Stramenopiles</taxon>
        <taxon>Oomycota</taxon>
        <taxon>Saprolegniomycetes</taxon>
        <taxon>Saprolegniales</taxon>
        <taxon>Verrucalvaceae</taxon>
        <taxon>Aphanomyces</taxon>
    </lineage>
</organism>
<dbReference type="OrthoDB" id="6020060at2759"/>
<dbReference type="Pfam" id="PF11938">
    <property type="entry name" value="DUF3456"/>
    <property type="match status" value="1"/>
</dbReference>
<name>A0A485L945_9STRA</name>
<evidence type="ECO:0000313" key="3">
    <source>
        <dbReference type="EMBL" id="KAF0690876.1"/>
    </source>
</evidence>
<proteinExistence type="predicted"/>
<dbReference type="AlphaFoldDB" id="A0A485L945"/>
<reference evidence="3" key="2">
    <citation type="submission" date="2019-06" db="EMBL/GenBank/DDBJ databases">
        <title>Genomics analysis of Aphanomyces spp. identifies a new class of oomycete effector associated with host adaptation.</title>
        <authorList>
            <person name="Gaulin E."/>
        </authorList>
    </citation>
    <scope>NUCLEOTIDE SEQUENCE</scope>
    <source>
        <strain evidence="3">CBS 578.67</strain>
    </source>
</reference>
<feature type="domain" description="DUF3456" evidence="2">
    <location>
        <begin position="50"/>
        <end position="107"/>
    </location>
</feature>
<gene>
    <name evidence="4" type="primary">Aste57867_17785</name>
    <name evidence="3" type="ORF">As57867_017724</name>
    <name evidence="4" type="ORF">ASTE57867_17785</name>
</gene>
<evidence type="ECO:0000313" key="4">
    <source>
        <dbReference type="EMBL" id="VFT94529.1"/>
    </source>
</evidence>
<evidence type="ECO:0000259" key="2">
    <source>
        <dbReference type="Pfam" id="PF11938"/>
    </source>
</evidence>
<evidence type="ECO:0000256" key="1">
    <source>
        <dbReference type="SAM" id="SignalP"/>
    </source>
</evidence>
<dbReference type="EMBL" id="VJMH01006293">
    <property type="protein sequence ID" value="KAF0690876.1"/>
    <property type="molecule type" value="Genomic_DNA"/>
</dbReference>
<keyword evidence="1" id="KW-0732">Signal</keyword>